<gene>
    <name evidence="2" type="ORF">GCM10010211_41120</name>
</gene>
<evidence type="ECO:0008006" key="4">
    <source>
        <dbReference type="Google" id="ProtNLM"/>
    </source>
</evidence>
<organism evidence="2 3">
    <name type="scientific">Streptomyces albospinus</name>
    <dbReference type="NCBI Taxonomy" id="285515"/>
    <lineage>
        <taxon>Bacteria</taxon>
        <taxon>Bacillati</taxon>
        <taxon>Actinomycetota</taxon>
        <taxon>Actinomycetes</taxon>
        <taxon>Kitasatosporales</taxon>
        <taxon>Streptomycetaceae</taxon>
        <taxon>Streptomyces</taxon>
    </lineage>
</organism>
<dbReference type="PANTHER" id="PTHR31757:SF0">
    <property type="entry name" value="SLL0781 PROTEIN"/>
    <property type="match status" value="1"/>
</dbReference>
<dbReference type="PANTHER" id="PTHR31757">
    <property type="entry name" value="SLL0781 PROTEIN"/>
    <property type="match status" value="1"/>
</dbReference>
<dbReference type="Proteomes" id="UP000654471">
    <property type="component" value="Unassembled WGS sequence"/>
</dbReference>
<name>A0ABQ2V6I0_9ACTN</name>
<evidence type="ECO:0000313" key="2">
    <source>
        <dbReference type="EMBL" id="GGU71298.1"/>
    </source>
</evidence>
<feature type="region of interest" description="Disordered" evidence="1">
    <location>
        <begin position="137"/>
        <end position="159"/>
    </location>
</feature>
<dbReference type="RefSeq" id="WP_189302004.1">
    <property type="nucleotide sequence ID" value="NZ_BMRP01000014.1"/>
</dbReference>
<proteinExistence type="predicted"/>
<sequence>MTAVTQPRPPFPPFDEESARQKVQAAEDAWNTRDPERVALAYTEDSVWRNRDTFLAGRAEIVEFLRKKWARELDYALRKELWSYSGNRIAVRFQYECRDASGQWWRSYGNELWEFDEAGLMRRREAGIHDVPITEGERRIVGPRPEAERGAGRPSLPVR</sequence>
<dbReference type="Gene3D" id="3.10.450.50">
    <property type="match status" value="1"/>
</dbReference>
<keyword evidence="3" id="KW-1185">Reference proteome</keyword>
<dbReference type="SUPFAM" id="SSF54427">
    <property type="entry name" value="NTF2-like"/>
    <property type="match status" value="1"/>
</dbReference>
<dbReference type="InterPro" id="IPR009783">
    <property type="entry name" value="DUF1348"/>
</dbReference>
<dbReference type="EMBL" id="BMRP01000014">
    <property type="protein sequence ID" value="GGU71298.1"/>
    <property type="molecule type" value="Genomic_DNA"/>
</dbReference>
<dbReference type="Pfam" id="PF07080">
    <property type="entry name" value="DUF1348"/>
    <property type="match status" value="1"/>
</dbReference>
<feature type="region of interest" description="Disordered" evidence="1">
    <location>
        <begin position="1"/>
        <end position="28"/>
    </location>
</feature>
<feature type="compositionally biased region" description="Basic and acidic residues" evidence="1">
    <location>
        <begin position="137"/>
        <end position="151"/>
    </location>
</feature>
<dbReference type="InterPro" id="IPR032710">
    <property type="entry name" value="NTF2-like_dom_sf"/>
</dbReference>
<protein>
    <recommendedName>
        <fullName evidence="4">Histidine kinase</fullName>
    </recommendedName>
</protein>
<comment type="caution">
    <text evidence="2">The sequence shown here is derived from an EMBL/GenBank/DDBJ whole genome shotgun (WGS) entry which is preliminary data.</text>
</comment>
<accession>A0ABQ2V6I0</accession>
<evidence type="ECO:0000313" key="3">
    <source>
        <dbReference type="Proteomes" id="UP000654471"/>
    </source>
</evidence>
<reference evidence="3" key="1">
    <citation type="journal article" date="2019" name="Int. J. Syst. Evol. Microbiol.">
        <title>The Global Catalogue of Microorganisms (GCM) 10K type strain sequencing project: providing services to taxonomists for standard genome sequencing and annotation.</title>
        <authorList>
            <consortium name="The Broad Institute Genomics Platform"/>
            <consortium name="The Broad Institute Genome Sequencing Center for Infectious Disease"/>
            <person name="Wu L."/>
            <person name="Ma J."/>
        </authorList>
    </citation>
    <scope>NUCLEOTIDE SEQUENCE [LARGE SCALE GENOMIC DNA]</scope>
    <source>
        <strain evidence="3">JCM 3399</strain>
    </source>
</reference>
<evidence type="ECO:0000256" key="1">
    <source>
        <dbReference type="SAM" id="MobiDB-lite"/>
    </source>
</evidence>